<accession>A0A8R7QT97</accession>
<proteinExistence type="predicted"/>
<evidence type="ECO:0000313" key="1">
    <source>
        <dbReference type="EnsemblPlants" id="TuG1812G0600002273.01.T03"/>
    </source>
</evidence>
<organism evidence="1 2">
    <name type="scientific">Triticum urartu</name>
    <name type="common">Red wild einkorn</name>
    <name type="synonym">Crithodium urartu</name>
    <dbReference type="NCBI Taxonomy" id="4572"/>
    <lineage>
        <taxon>Eukaryota</taxon>
        <taxon>Viridiplantae</taxon>
        <taxon>Streptophyta</taxon>
        <taxon>Embryophyta</taxon>
        <taxon>Tracheophyta</taxon>
        <taxon>Spermatophyta</taxon>
        <taxon>Magnoliopsida</taxon>
        <taxon>Liliopsida</taxon>
        <taxon>Poales</taxon>
        <taxon>Poaceae</taxon>
        <taxon>BOP clade</taxon>
        <taxon>Pooideae</taxon>
        <taxon>Triticodae</taxon>
        <taxon>Triticeae</taxon>
        <taxon>Triticinae</taxon>
        <taxon>Triticum</taxon>
    </lineage>
</organism>
<keyword evidence="2" id="KW-1185">Reference proteome</keyword>
<evidence type="ECO:0000313" key="2">
    <source>
        <dbReference type="Proteomes" id="UP000015106"/>
    </source>
</evidence>
<dbReference type="EnsemblPlants" id="TuG1812G0600002273.01.T03">
    <property type="protein sequence ID" value="TuG1812G0600002273.01.T03"/>
    <property type="gene ID" value="TuG1812G0600002273.01"/>
</dbReference>
<protein>
    <submittedName>
        <fullName evidence="1">Uncharacterized protein</fullName>
    </submittedName>
</protein>
<dbReference type="Proteomes" id="UP000015106">
    <property type="component" value="Chromosome 6"/>
</dbReference>
<sequence>MSRIKWKQLLVHLRFCFSFMFPIQHKICVTGCSHRF</sequence>
<name>A0A8R7QT97_TRIUA</name>
<reference evidence="2" key="1">
    <citation type="journal article" date="2013" name="Nature">
        <title>Draft genome of the wheat A-genome progenitor Triticum urartu.</title>
        <authorList>
            <person name="Ling H.Q."/>
            <person name="Zhao S."/>
            <person name="Liu D."/>
            <person name="Wang J."/>
            <person name="Sun H."/>
            <person name="Zhang C."/>
            <person name="Fan H."/>
            <person name="Li D."/>
            <person name="Dong L."/>
            <person name="Tao Y."/>
            <person name="Gao C."/>
            <person name="Wu H."/>
            <person name="Li Y."/>
            <person name="Cui Y."/>
            <person name="Guo X."/>
            <person name="Zheng S."/>
            <person name="Wang B."/>
            <person name="Yu K."/>
            <person name="Liang Q."/>
            <person name="Yang W."/>
            <person name="Lou X."/>
            <person name="Chen J."/>
            <person name="Feng M."/>
            <person name="Jian J."/>
            <person name="Zhang X."/>
            <person name="Luo G."/>
            <person name="Jiang Y."/>
            <person name="Liu J."/>
            <person name="Wang Z."/>
            <person name="Sha Y."/>
            <person name="Zhang B."/>
            <person name="Wu H."/>
            <person name="Tang D."/>
            <person name="Shen Q."/>
            <person name="Xue P."/>
            <person name="Zou S."/>
            <person name="Wang X."/>
            <person name="Liu X."/>
            <person name="Wang F."/>
            <person name="Yang Y."/>
            <person name="An X."/>
            <person name="Dong Z."/>
            <person name="Zhang K."/>
            <person name="Zhang X."/>
            <person name="Luo M.C."/>
            <person name="Dvorak J."/>
            <person name="Tong Y."/>
            <person name="Wang J."/>
            <person name="Yang H."/>
            <person name="Li Z."/>
            <person name="Wang D."/>
            <person name="Zhang A."/>
            <person name="Wang J."/>
        </authorList>
    </citation>
    <scope>NUCLEOTIDE SEQUENCE</scope>
    <source>
        <strain evidence="2">cv. G1812</strain>
    </source>
</reference>
<reference evidence="1" key="3">
    <citation type="submission" date="2022-06" db="UniProtKB">
        <authorList>
            <consortium name="EnsemblPlants"/>
        </authorList>
    </citation>
    <scope>IDENTIFICATION</scope>
</reference>
<dbReference type="Gramene" id="TuG1812G0600002273.01.T03">
    <property type="protein sequence ID" value="TuG1812G0600002273.01.T03"/>
    <property type="gene ID" value="TuG1812G0600002273.01"/>
</dbReference>
<dbReference type="AlphaFoldDB" id="A0A8R7QT97"/>
<reference evidence="1" key="2">
    <citation type="submission" date="2018-03" db="EMBL/GenBank/DDBJ databases">
        <title>The Triticum urartu genome reveals the dynamic nature of wheat genome evolution.</title>
        <authorList>
            <person name="Ling H."/>
            <person name="Ma B."/>
            <person name="Shi X."/>
            <person name="Liu H."/>
            <person name="Dong L."/>
            <person name="Sun H."/>
            <person name="Cao Y."/>
            <person name="Gao Q."/>
            <person name="Zheng S."/>
            <person name="Li Y."/>
            <person name="Yu Y."/>
            <person name="Du H."/>
            <person name="Qi M."/>
            <person name="Li Y."/>
            <person name="Yu H."/>
            <person name="Cui Y."/>
            <person name="Wang N."/>
            <person name="Chen C."/>
            <person name="Wu H."/>
            <person name="Zhao Y."/>
            <person name="Zhang J."/>
            <person name="Li Y."/>
            <person name="Zhou W."/>
            <person name="Zhang B."/>
            <person name="Hu W."/>
            <person name="Eijk M."/>
            <person name="Tang J."/>
            <person name="Witsenboer H."/>
            <person name="Zhao S."/>
            <person name="Li Z."/>
            <person name="Zhang A."/>
            <person name="Wang D."/>
            <person name="Liang C."/>
        </authorList>
    </citation>
    <scope>NUCLEOTIDE SEQUENCE [LARGE SCALE GENOMIC DNA]</scope>
    <source>
        <strain evidence="1">cv. G1812</strain>
    </source>
</reference>